<dbReference type="AlphaFoldDB" id="A0A0U1KTS9"/>
<dbReference type="GO" id="GO:0044718">
    <property type="term" value="P:siderophore transmembrane transport"/>
    <property type="evidence" value="ECO:0007669"/>
    <property type="project" value="TreeGrafter"/>
</dbReference>
<dbReference type="GO" id="GO:0015344">
    <property type="term" value="F:siderophore uptake transmembrane transporter activity"/>
    <property type="evidence" value="ECO:0007669"/>
    <property type="project" value="TreeGrafter"/>
</dbReference>
<evidence type="ECO:0000256" key="9">
    <source>
        <dbReference type="ARBA" id="ARBA00023237"/>
    </source>
</evidence>
<dbReference type="CDD" id="cd01347">
    <property type="entry name" value="ligand_gated_channel"/>
    <property type="match status" value="1"/>
</dbReference>
<evidence type="ECO:0000313" key="15">
    <source>
        <dbReference type="EMBL" id="CQR70826.1"/>
    </source>
</evidence>
<dbReference type="PANTHER" id="PTHR30069:SF29">
    <property type="entry name" value="HEMOGLOBIN AND HEMOGLOBIN-HAPTOGLOBIN-BINDING PROTEIN 1-RELATED"/>
    <property type="match status" value="1"/>
</dbReference>
<evidence type="ECO:0000256" key="6">
    <source>
        <dbReference type="ARBA" id="ARBA00023077"/>
    </source>
</evidence>
<dbReference type="Pfam" id="PF00593">
    <property type="entry name" value="TonB_dep_Rec_b-barrel"/>
    <property type="match status" value="1"/>
</dbReference>
<evidence type="ECO:0000259" key="13">
    <source>
        <dbReference type="Pfam" id="PF00593"/>
    </source>
</evidence>
<dbReference type="Gene3D" id="2.170.130.10">
    <property type="entry name" value="TonB-dependent receptor, plug domain"/>
    <property type="match status" value="1"/>
</dbReference>
<dbReference type="InterPro" id="IPR000531">
    <property type="entry name" value="Beta-barrel_TonB"/>
</dbReference>
<evidence type="ECO:0000256" key="7">
    <source>
        <dbReference type="ARBA" id="ARBA00023136"/>
    </source>
</evidence>
<dbReference type="EMBL" id="CTRP01000003">
    <property type="protein sequence ID" value="CQR70826.1"/>
    <property type="molecule type" value="Genomic_DNA"/>
</dbReference>
<feature type="chain" id="PRO_5006710544" evidence="12">
    <location>
        <begin position="22"/>
        <end position="647"/>
    </location>
</feature>
<keyword evidence="5 12" id="KW-0732">Signal</keyword>
<keyword evidence="6 11" id="KW-0798">TonB box</keyword>
<proteinExistence type="inferred from homology"/>
<keyword evidence="2 10" id="KW-0813">Transport</keyword>
<keyword evidence="7 10" id="KW-0472">Membrane</keyword>
<evidence type="ECO:0000256" key="2">
    <source>
        <dbReference type="ARBA" id="ARBA00022448"/>
    </source>
</evidence>
<evidence type="ECO:0000256" key="11">
    <source>
        <dbReference type="RuleBase" id="RU003357"/>
    </source>
</evidence>
<keyword evidence="4 10" id="KW-0812">Transmembrane</keyword>
<accession>A0A0U1KTS9</accession>
<keyword evidence="9 10" id="KW-0998">Cell outer membrane</keyword>
<dbReference type="Pfam" id="PF07715">
    <property type="entry name" value="Plug"/>
    <property type="match status" value="1"/>
</dbReference>
<protein>
    <submittedName>
        <fullName evidence="15">TonB-dependent receptor Outer membrane receptor for ferrienterochelin and colicins</fullName>
    </submittedName>
</protein>
<keyword evidence="8 15" id="KW-0675">Receptor</keyword>
<keyword evidence="3 10" id="KW-1134">Transmembrane beta strand</keyword>
<gene>
    <name evidence="15" type="ORF">SpAn4DRAFT_1804</name>
</gene>
<dbReference type="Gene3D" id="2.40.170.20">
    <property type="entry name" value="TonB-dependent receptor, beta-barrel domain"/>
    <property type="match status" value="1"/>
</dbReference>
<evidence type="ECO:0000256" key="1">
    <source>
        <dbReference type="ARBA" id="ARBA00004571"/>
    </source>
</evidence>
<feature type="signal peptide" evidence="12">
    <location>
        <begin position="1"/>
        <end position="21"/>
    </location>
</feature>
<dbReference type="InterPro" id="IPR039426">
    <property type="entry name" value="TonB-dep_rcpt-like"/>
</dbReference>
<evidence type="ECO:0000256" key="3">
    <source>
        <dbReference type="ARBA" id="ARBA00022452"/>
    </source>
</evidence>
<dbReference type="SUPFAM" id="SSF56935">
    <property type="entry name" value="Porins"/>
    <property type="match status" value="1"/>
</dbReference>
<dbReference type="InterPro" id="IPR012910">
    <property type="entry name" value="Plug_dom"/>
</dbReference>
<feature type="domain" description="TonB-dependent receptor plug" evidence="14">
    <location>
        <begin position="45"/>
        <end position="148"/>
    </location>
</feature>
<dbReference type="Proteomes" id="UP000049855">
    <property type="component" value="Unassembled WGS sequence"/>
</dbReference>
<comment type="subcellular location">
    <subcellularLocation>
        <location evidence="1 10">Cell outer membrane</location>
        <topology evidence="1 10">Multi-pass membrane protein</topology>
    </subcellularLocation>
</comment>
<evidence type="ECO:0000256" key="10">
    <source>
        <dbReference type="PROSITE-ProRule" id="PRU01360"/>
    </source>
</evidence>
<name>A0A0U1KTS9_9FIRM</name>
<evidence type="ECO:0000259" key="14">
    <source>
        <dbReference type="Pfam" id="PF07715"/>
    </source>
</evidence>
<dbReference type="InterPro" id="IPR037066">
    <property type="entry name" value="Plug_dom_sf"/>
</dbReference>
<reference evidence="16" key="1">
    <citation type="submission" date="2015-03" db="EMBL/GenBank/DDBJ databases">
        <authorList>
            <person name="Nijsse Bart"/>
        </authorList>
    </citation>
    <scope>NUCLEOTIDE SEQUENCE [LARGE SCALE GENOMIC DNA]</scope>
</reference>
<dbReference type="PROSITE" id="PS52016">
    <property type="entry name" value="TONB_DEPENDENT_REC_3"/>
    <property type="match status" value="1"/>
</dbReference>
<dbReference type="PANTHER" id="PTHR30069">
    <property type="entry name" value="TONB-DEPENDENT OUTER MEMBRANE RECEPTOR"/>
    <property type="match status" value="1"/>
</dbReference>
<evidence type="ECO:0000256" key="4">
    <source>
        <dbReference type="ARBA" id="ARBA00022692"/>
    </source>
</evidence>
<keyword evidence="16" id="KW-1185">Reference proteome</keyword>
<sequence length="647" mass="72876">MRTKLILFLAPMIALMPSSQAACTELESFALNEVIVTATKTPLDTKDVPNAVDIITAAEIQSRNAHTLREIIDSLPGVAINRSGGRRALSIRGFDSRYSTILIDGQRIPAEPDADYELDRLALDNIARIEIVRGSASALYGADAMGGIINLITKKSQESKTVLQFKNSTLTKHGDNEHCYSLSYDSGRQNKISFTLAADNTKNDAFFKTNGTTFFPFGTRSHVDTRLEYQPTSQETWTLSTSYLQEDTNEYGTMSGLSGIIVNTDIHDDNRRQRYSLDYQKSLPGRELSVTAYHSIWEKYNDTINRLSGQYTNSIYGYSTISGLEARLSRKIGNLHKLTVGGEYRPELFRGTGIQSGDGSFSKSLHGKTYTGSEVKTDYSALYVQDEWNLSPQWLMISSLRFDDSNRFESNLSPKIGLTYSPQPDLRFKFNAGTGFRVPSPKQLYVNLNIIRNGSLVSFLGNGSLQPEKSTFYDVSVERDWGHTAGKITFFHSNVKDMIDEVWRASNEIQYQNIGRANIQGVETSIRQPLSERLSWSLNYTYLDATNEATQERLYNRARHKISSQLSYQAPGAWQANLWVDAYRGYYFQPNATTTSERTYTIWNLNFEKQLGKDQSLIVGAANLFNHRDEDLSLPGTILEIGYRIKL</sequence>
<feature type="domain" description="TonB-dependent receptor-like beta-barrel" evidence="13">
    <location>
        <begin position="219"/>
        <end position="624"/>
    </location>
</feature>
<organism evidence="15 16">
    <name type="scientific">Sporomusa ovata</name>
    <dbReference type="NCBI Taxonomy" id="2378"/>
    <lineage>
        <taxon>Bacteria</taxon>
        <taxon>Bacillati</taxon>
        <taxon>Bacillota</taxon>
        <taxon>Negativicutes</taxon>
        <taxon>Selenomonadales</taxon>
        <taxon>Sporomusaceae</taxon>
        <taxon>Sporomusa</taxon>
    </lineage>
</organism>
<comment type="similarity">
    <text evidence="10 11">Belongs to the TonB-dependent receptor family.</text>
</comment>
<dbReference type="InterPro" id="IPR036942">
    <property type="entry name" value="Beta-barrel_TonB_sf"/>
</dbReference>
<evidence type="ECO:0000256" key="12">
    <source>
        <dbReference type="SAM" id="SignalP"/>
    </source>
</evidence>
<evidence type="ECO:0000256" key="8">
    <source>
        <dbReference type="ARBA" id="ARBA00023170"/>
    </source>
</evidence>
<dbReference type="GO" id="GO:0009279">
    <property type="term" value="C:cell outer membrane"/>
    <property type="evidence" value="ECO:0007669"/>
    <property type="project" value="UniProtKB-SubCell"/>
</dbReference>
<evidence type="ECO:0000256" key="5">
    <source>
        <dbReference type="ARBA" id="ARBA00022729"/>
    </source>
</evidence>
<dbReference type="RefSeq" id="WP_021169546.1">
    <property type="nucleotide sequence ID" value="NZ_CTRP01000003.1"/>
</dbReference>
<evidence type="ECO:0000313" key="16">
    <source>
        <dbReference type="Proteomes" id="UP000049855"/>
    </source>
</evidence>